<protein>
    <submittedName>
        <fullName evidence="8">MFS transporter</fullName>
    </submittedName>
</protein>
<dbReference type="InterPro" id="IPR036259">
    <property type="entry name" value="MFS_trans_sf"/>
</dbReference>
<keyword evidence="4 6" id="KW-1133">Transmembrane helix</keyword>
<feature type="transmembrane region" description="Helical" evidence="6">
    <location>
        <begin position="31"/>
        <end position="51"/>
    </location>
</feature>
<evidence type="ECO:0000256" key="3">
    <source>
        <dbReference type="ARBA" id="ARBA00022692"/>
    </source>
</evidence>
<evidence type="ECO:0000259" key="7">
    <source>
        <dbReference type="PROSITE" id="PS50850"/>
    </source>
</evidence>
<name>A0ABY8EHH2_9FIRM</name>
<feature type="transmembrane region" description="Helical" evidence="6">
    <location>
        <begin position="90"/>
        <end position="108"/>
    </location>
</feature>
<dbReference type="PROSITE" id="PS50850">
    <property type="entry name" value="MFS"/>
    <property type="match status" value="1"/>
</dbReference>
<reference evidence="8 9" key="1">
    <citation type="submission" date="2023-03" db="EMBL/GenBank/DDBJ databases">
        <title>Complete genome sequence of Tepidibacter sp. SWIR-1, isolated from a deep-sea hydrothermal vent.</title>
        <authorList>
            <person name="Li X."/>
        </authorList>
    </citation>
    <scope>NUCLEOTIDE SEQUENCE [LARGE SCALE GENOMIC DNA]</scope>
    <source>
        <strain evidence="8 9">SWIR-1</strain>
    </source>
</reference>
<evidence type="ECO:0000256" key="6">
    <source>
        <dbReference type="SAM" id="Phobius"/>
    </source>
</evidence>
<evidence type="ECO:0000256" key="2">
    <source>
        <dbReference type="ARBA" id="ARBA00022448"/>
    </source>
</evidence>
<keyword evidence="3 6" id="KW-0812">Transmembrane</keyword>
<evidence type="ECO:0000313" key="9">
    <source>
        <dbReference type="Proteomes" id="UP001222800"/>
    </source>
</evidence>
<evidence type="ECO:0000256" key="1">
    <source>
        <dbReference type="ARBA" id="ARBA00004651"/>
    </source>
</evidence>
<dbReference type="Gene3D" id="1.20.1250.20">
    <property type="entry name" value="MFS general substrate transporter like domains"/>
    <property type="match status" value="1"/>
</dbReference>
<feature type="transmembrane region" description="Helical" evidence="6">
    <location>
        <begin position="193"/>
        <end position="214"/>
    </location>
</feature>
<feature type="transmembrane region" description="Helical" evidence="6">
    <location>
        <begin position="315"/>
        <end position="335"/>
    </location>
</feature>
<feature type="transmembrane region" description="Helical" evidence="6">
    <location>
        <begin position="150"/>
        <end position="172"/>
    </location>
</feature>
<dbReference type="InterPro" id="IPR011701">
    <property type="entry name" value="MFS"/>
</dbReference>
<feature type="transmembrane region" description="Helical" evidence="6">
    <location>
        <begin position="341"/>
        <end position="364"/>
    </location>
</feature>
<gene>
    <name evidence="8" type="ORF">P4S50_17860</name>
</gene>
<dbReference type="RefSeq" id="WP_277734777.1">
    <property type="nucleotide sequence ID" value="NZ_CP120733.1"/>
</dbReference>
<dbReference type="EMBL" id="CP120733">
    <property type="protein sequence ID" value="WFD12407.1"/>
    <property type="molecule type" value="Genomic_DNA"/>
</dbReference>
<evidence type="ECO:0000256" key="5">
    <source>
        <dbReference type="ARBA" id="ARBA00023136"/>
    </source>
</evidence>
<keyword evidence="2" id="KW-0813">Transport</keyword>
<dbReference type="PANTHER" id="PTHR23530">
    <property type="entry name" value="TRANSPORT PROTEIN-RELATED"/>
    <property type="match status" value="1"/>
</dbReference>
<feature type="transmembrane region" description="Helical" evidence="6">
    <location>
        <begin position="283"/>
        <end position="303"/>
    </location>
</feature>
<evidence type="ECO:0000256" key="4">
    <source>
        <dbReference type="ARBA" id="ARBA00022989"/>
    </source>
</evidence>
<sequence length="374" mass="41726">MYVIIFLQGFVFYGPVATLYRQARGLSMSEIFLIESILWVCMILLEVPWGFFSDRFGYKKTLIFVNVLFLISKIIFYISTSFVLFLIERILLSVVLSGLSGCDTALIYSSIEEDKAQRVFGIYNAFGTFGFLLASVLSSFIVSISLDYTALFTIFPYALAAILTLFLVEVNTDNKVKPKFKESFKQAFNDKSIIVFIFAIALTIEVFQSVTVFLNQPQYIKSGIDPKYFGIILAGIQVIRLFSVKSNYLSEKLGNCKAIIVLSFLVSLSCIVLIFTASPIMSVTTIVLISFSVAMISPIEMDIKNKTIKTSNRATILSIYSMVGSLIASVGNIVIGKTADYSLEMGFITCSIMSISAFLLMIIYHRLSKEKNNG</sequence>
<comment type="subcellular location">
    <subcellularLocation>
        <location evidence="1">Cell membrane</location>
        <topology evidence="1">Multi-pass membrane protein</topology>
    </subcellularLocation>
</comment>
<dbReference type="PANTHER" id="PTHR23530:SF1">
    <property type="entry name" value="PERMEASE, MAJOR FACILITATOR SUPERFAMILY-RELATED"/>
    <property type="match status" value="1"/>
</dbReference>
<feature type="transmembrane region" description="Helical" evidence="6">
    <location>
        <begin position="256"/>
        <end position="277"/>
    </location>
</feature>
<dbReference type="InterPro" id="IPR020846">
    <property type="entry name" value="MFS_dom"/>
</dbReference>
<feature type="transmembrane region" description="Helical" evidence="6">
    <location>
        <begin position="63"/>
        <end position="84"/>
    </location>
</feature>
<evidence type="ECO:0000313" key="8">
    <source>
        <dbReference type="EMBL" id="WFD12407.1"/>
    </source>
</evidence>
<dbReference type="InterPro" id="IPR053160">
    <property type="entry name" value="MFS_DHA3_Transporter"/>
</dbReference>
<keyword evidence="5 6" id="KW-0472">Membrane</keyword>
<feature type="transmembrane region" description="Helical" evidence="6">
    <location>
        <begin position="226"/>
        <end position="244"/>
    </location>
</feature>
<dbReference type="Pfam" id="PF07690">
    <property type="entry name" value="MFS_1"/>
    <property type="match status" value="1"/>
</dbReference>
<dbReference type="Proteomes" id="UP001222800">
    <property type="component" value="Chromosome"/>
</dbReference>
<keyword evidence="9" id="KW-1185">Reference proteome</keyword>
<dbReference type="SUPFAM" id="SSF103473">
    <property type="entry name" value="MFS general substrate transporter"/>
    <property type="match status" value="1"/>
</dbReference>
<organism evidence="8 9">
    <name type="scientific">Tepidibacter hydrothermalis</name>
    <dbReference type="NCBI Taxonomy" id="3036126"/>
    <lineage>
        <taxon>Bacteria</taxon>
        <taxon>Bacillati</taxon>
        <taxon>Bacillota</taxon>
        <taxon>Clostridia</taxon>
        <taxon>Peptostreptococcales</taxon>
        <taxon>Peptostreptococcaceae</taxon>
        <taxon>Tepidibacter</taxon>
    </lineage>
</organism>
<proteinExistence type="predicted"/>
<feature type="domain" description="Major facilitator superfamily (MFS) profile" evidence="7">
    <location>
        <begin position="1"/>
        <end position="369"/>
    </location>
</feature>
<feature type="transmembrane region" description="Helical" evidence="6">
    <location>
        <begin position="120"/>
        <end position="144"/>
    </location>
</feature>
<accession>A0ABY8EHH2</accession>